<evidence type="ECO:0000313" key="2">
    <source>
        <dbReference type="EMBL" id="KIV79569.1"/>
    </source>
</evidence>
<sequence>MAATPPSQIVGTPDTPLTPLHGAAYNQTCPRRGARSSARIASRELRSTPEASLHNDAGNPSVTTPKSSRKSAAQPSGLLHSPELTPKAKSTRRVHITSPHSPDTHTSTKKQPSAAKSHFQSFASSSTMISDGMLPTPVKTPKKKEVSKVNGTARALFQDPAQITAEPPSSRKGRKNKRYNGFSLESFSAGDNQTGGNIQIFTDSRDRVPQPDRSKANPFVESTMDETASSSQKVAKTAKRRKVSAEKKIDPQVEEAIANDEGMVYVFRGKKVFRRFNDDEDEEEEISAEDLEDLGLLEHTPRGSRIKPIKTLSRSSIKPTRLFQSEQEKRAREQEKEEEALTDIEDATLDGDQLSSNSPEQSPSKHVRSLRSARKLSPDEAEVNAQHGPGGRSSKRSSPFDAWPRVKGSRGATSTSKGRKRGATDAIDGIVDVAGSEAKKTRV</sequence>
<accession>A0A0D1YFD7</accession>
<feature type="compositionally biased region" description="Basic residues" evidence="1">
    <location>
        <begin position="365"/>
        <end position="374"/>
    </location>
</feature>
<dbReference type="OrthoDB" id="5398515at2759"/>
<reference evidence="2 3" key="1">
    <citation type="submission" date="2015-01" db="EMBL/GenBank/DDBJ databases">
        <title>The Genome Sequence of Exophiala sideris CBS121828.</title>
        <authorList>
            <consortium name="The Broad Institute Genomics Platform"/>
            <person name="Cuomo C."/>
            <person name="de Hoog S."/>
            <person name="Gorbushina A."/>
            <person name="Stielow B."/>
            <person name="Teixiera M."/>
            <person name="Abouelleil A."/>
            <person name="Chapman S.B."/>
            <person name="Priest M."/>
            <person name="Young S.K."/>
            <person name="Wortman J."/>
            <person name="Nusbaum C."/>
            <person name="Birren B."/>
        </authorList>
    </citation>
    <scope>NUCLEOTIDE SEQUENCE [LARGE SCALE GENOMIC DNA]</scope>
    <source>
        <strain evidence="2 3">CBS 121828</strain>
    </source>
</reference>
<feature type="region of interest" description="Disordered" evidence="1">
    <location>
        <begin position="298"/>
        <end position="443"/>
    </location>
</feature>
<organism evidence="2 3">
    <name type="scientific">Exophiala sideris</name>
    <dbReference type="NCBI Taxonomy" id="1016849"/>
    <lineage>
        <taxon>Eukaryota</taxon>
        <taxon>Fungi</taxon>
        <taxon>Dikarya</taxon>
        <taxon>Ascomycota</taxon>
        <taxon>Pezizomycotina</taxon>
        <taxon>Eurotiomycetes</taxon>
        <taxon>Chaetothyriomycetidae</taxon>
        <taxon>Chaetothyriales</taxon>
        <taxon>Herpotrichiellaceae</taxon>
        <taxon>Exophiala</taxon>
    </lineage>
</organism>
<dbReference type="AlphaFoldDB" id="A0A0D1YFD7"/>
<gene>
    <name evidence="2" type="ORF">PV11_07121</name>
</gene>
<evidence type="ECO:0000313" key="3">
    <source>
        <dbReference type="Proteomes" id="UP000053599"/>
    </source>
</evidence>
<feature type="compositionally biased region" description="Basic and acidic residues" evidence="1">
    <location>
        <begin position="326"/>
        <end position="335"/>
    </location>
</feature>
<feature type="compositionally biased region" description="Polar residues" evidence="1">
    <location>
        <begin position="353"/>
        <end position="364"/>
    </location>
</feature>
<proteinExistence type="predicted"/>
<feature type="compositionally biased region" description="Polar residues" evidence="1">
    <location>
        <begin position="225"/>
        <end position="234"/>
    </location>
</feature>
<feature type="compositionally biased region" description="Polar residues" evidence="1">
    <location>
        <begin position="312"/>
        <end position="325"/>
    </location>
</feature>
<dbReference type="Proteomes" id="UP000053599">
    <property type="component" value="Unassembled WGS sequence"/>
</dbReference>
<feature type="compositionally biased region" description="Polar residues" evidence="1">
    <location>
        <begin position="118"/>
        <end position="129"/>
    </location>
</feature>
<dbReference type="HOGENOM" id="CLU_038380_0_0_1"/>
<feature type="compositionally biased region" description="Polar residues" evidence="1">
    <location>
        <begin position="1"/>
        <end position="10"/>
    </location>
</feature>
<feature type="region of interest" description="Disordered" evidence="1">
    <location>
        <begin position="1"/>
        <end position="248"/>
    </location>
</feature>
<feature type="compositionally biased region" description="Basic and acidic residues" evidence="1">
    <location>
        <begin position="203"/>
        <end position="215"/>
    </location>
</feature>
<feature type="compositionally biased region" description="Polar residues" evidence="1">
    <location>
        <begin position="58"/>
        <end position="74"/>
    </location>
</feature>
<protein>
    <submittedName>
        <fullName evidence="2">Uncharacterized protein</fullName>
    </submittedName>
</protein>
<name>A0A0D1YFD7_9EURO</name>
<feature type="compositionally biased region" description="Acidic residues" evidence="1">
    <location>
        <begin position="336"/>
        <end position="349"/>
    </location>
</feature>
<feature type="compositionally biased region" description="Polar residues" evidence="1">
    <location>
        <begin position="183"/>
        <end position="202"/>
    </location>
</feature>
<evidence type="ECO:0000256" key="1">
    <source>
        <dbReference type="SAM" id="MobiDB-lite"/>
    </source>
</evidence>
<dbReference type="EMBL" id="KN846953">
    <property type="protein sequence ID" value="KIV79569.1"/>
    <property type="molecule type" value="Genomic_DNA"/>
</dbReference>